<gene>
    <name evidence="7" type="ORF">EJB05_52157</name>
</gene>
<dbReference type="FunFam" id="2.40.160.50:FF:000005">
    <property type="entry name" value="Outer membrane OMP85 family protein"/>
    <property type="match status" value="1"/>
</dbReference>
<feature type="domain" description="POTRA" evidence="6">
    <location>
        <begin position="87"/>
        <end position="164"/>
    </location>
</feature>
<dbReference type="PANTHER" id="PTHR12815:SF34">
    <property type="entry name" value="OUTER MEMBRANE OMP85 FAMILY PROTEIN"/>
    <property type="match status" value="1"/>
</dbReference>
<dbReference type="InterPro" id="IPR039910">
    <property type="entry name" value="D15-like"/>
</dbReference>
<feature type="compositionally biased region" description="Polar residues" evidence="4">
    <location>
        <begin position="8"/>
        <end position="21"/>
    </location>
</feature>
<dbReference type="GO" id="GO:0009707">
    <property type="term" value="C:chloroplast outer membrane"/>
    <property type="evidence" value="ECO:0007669"/>
    <property type="project" value="UniProtKB-SubCell"/>
</dbReference>
<feature type="region of interest" description="Disordered" evidence="4">
    <location>
        <begin position="1"/>
        <end position="62"/>
    </location>
</feature>
<keyword evidence="1" id="KW-0934">Plastid</keyword>
<evidence type="ECO:0000256" key="4">
    <source>
        <dbReference type="SAM" id="MobiDB-lite"/>
    </source>
</evidence>
<feature type="compositionally biased region" description="Basic and acidic residues" evidence="4">
    <location>
        <begin position="25"/>
        <end position="35"/>
    </location>
</feature>
<dbReference type="Pfam" id="PF07244">
    <property type="entry name" value="POTRA"/>
    <property type="match status" value="1"/>
</dbReference>
<organism evidence="7 8">
    <name type="scientific">Eragrostis curvula</name>
    <name type="common">weeping love grass</name>
    <dbReference type="NCBI Taxonomy" id="38414"/>
    <lineage>
        <taxon>Eukaryota</taxon>
        <taxon>Viridiplantae</taxon>
        <taxon>Streptophyta</taxon>
        <taxon>Embryophyta</taxon>
        <taxon>Tracheophyta</taxon>
        <taxon>Spermatophyta</taxon>
        <taxon>Magnoliopsida</taxon>
        <taxon>Liliopsida</taxon>
        <taxon>Poales</taxon>
        <taxon>Poaceae</taxon>
        <taxon>PACMAD clade</taxon>
        <taxon>Chloridoideae</taxon>
        <taxon>Eragrostideae</taxon>
        <taxon>Eragrostidinae</taxon>
        <taxon>Eragrostis</taxon>
    </lineage>
</organism>
<feature type="non-terminal residue" evidence="7">
    <location>
        <position position="1"/>
    </location>
</feature>
<protein>
    <recommendedName>
        <fullName evidence="9">Bacterial surface antigen (D15) domain-containing protein</fullName>
    </recommendedName>
</protein>
<dbReference type="Pfam" id="PF01103">
    <property type="entry name" value="Omp85"/>
    <property type="match status" value="1"/>
</dbReference>
<name>A0A5J9STV3_9POAL</name>
<evidence type="ECO:0000259" key="5">
    <source>
        <dbReference type="Pfam" id="PF01103"/>
    </source>
</evidence>
<dbReference type="OrthoDB" id="1724197at2759"/>
<sequence>MAIAAAADSTTDKAPNPTSDGPSGEPHETPPRPDYGEANADGDDEEYEEVEDDEGEEELDGSAAEAAEMERVKAVFQKLSSGPVGIRVHDITIKGNSKTRDELIEAEVADLLRSAATVQDLVRAASLATGRLRNLDVFDSVHITLDAGPPELPGTTNVVVEVVETANRISGTVGYLSKTEARSWSLEGSLKFKNIFGYGDIWDASGAYGWDQSSEIGIGVSLPRFRSLSWPLTARMALSSHDWLKFSSYKEQLLGLSFGLLSTLHHDVSYNLTWRNLTDPTQMASRSIRRQLGHNLLSALRYTYTIDQRDSHMRPTKGYAFVSTSQVGGLWDNKGLKFLRQEFDVRGAVPFGFCNAALNAGIAAGVILPLGRGFMQSPSPVPDRFYLGGNSSPVCSLGGLTSLLGFKTRGVGPTELRRFVPSESVSDDSAAYPGRDYLGGDLAVSGFADLSFDLPLKLFRDAGIHGHAFLAAGNVAKLSESEFKNFSFAEFGRTFRSSVGVGIILPTKLLRVEINYCHILKMCEHDRGKSGIQFSFSSPM</sequence>
<dbReference type="AlphaFoldDB" id="A0A5J9STV3"/>
<evidence type="ECO:0000256" key="2">
    <source>
        <dbReference type="ARBA" id="ARBA00023136"/>
    </source>
</evidence>
<dbReference type="EMBL" id="RWGY01000335">
    <property type="protein sequence ID" value="TVU02372.1"/>
    <property type="molecule type" value="Genomic_DNA"/>
</dbReference>
<comment type="caution">
    <text evidence="7">The sequence shown here is derived from an EMBL/GenBank/DDBJ whole genome shotgun (WGS) entry which is preliminary data.</text>
</comment>
<evidence type="ECO:0000259" key="6">
    <source>
        <dbReference type="Pfam" id="PF07244"/>
    </source>
</evidence>
<dbReference type="Proteomes" id="UP000324897">
    <property type="component" value="Unassembled WGS sequence"/>
</dbReference>
<reference evidence="7 8" key="1">
    <citation type="journal article" date="2019" name="Sci. Rep.">
        <title>A high-quality genome of Eragrostis curvula grass provides insights into Poaceae evolution and supports new strategies to enhance forage quality.</title>
        <authorList>
            <person name="Carballo J."/>
            <person name="Santos B.A.C.M."/>
            <person name="Zappacosta D."/>
            <person name="Garbus I."/>
            <person name="Selva J.P."/>
            <person name="Gallo C.A."/>
            <person name="Diaz A."/>
            <person name="Albertini E."/>
            <person name="Caccamo M."/>
            <person name="Echenique V."/>
        </authorList>
    </citation>
    <scope>NUCLEOTIDE SEQUENCE [LARGE SCALE GENOMIC DNA]</scope>
    <source>
        <strain evidence="8">cv. Victoria</strain>
        <tissue evidence="7">Leaf</tissue>
    </source>
</reference>
<dbReference type="FunFam" id="3.10.20.310:FF:000016">
    <property type="entry name" value="Outer membrane OMP85 family protein"/>
    <property type="match status" value="1"/>
</dbReference>
<proteinExistence type="predicted"/>
<feature type="domain" description="Bacterial surface antigen (D15)" evidence="5">
    <location>
        <begin position="194"/>
        <end position="537"/>
    </location>
</feature>
<dbReference type="PANTHER" id="PTHR12815">
    <property type="entry name" value="SORTING AND ASSEMBLY MACHINERY SAMM50 PROTEIN FAMILY MEMBER"/>
    <property type="match status" value="1"/>
</dbReference>
<accession>A0A5J9STV3</accession>
<evidence type="ECO:0000256" key="3">
    <source>
        <dbReference type="ARBA" id="ARBA00024013"/>
    </source>
</evidence>
<dbReference type="Gene3D" id="2.40.160.50">
    <property type="entry name" value="membrane protein fhac: a member of the omp85/tpsb transporter family"/>
    <property type="match status" value="1"/>
</dbReference>
<keyword evidence="8" id="KW-1185">Reference proteome</keyword>
<keyword evidence="1" id="KW-1002">Plastid outer membrane</keyword>
<evidence type="ECO:0000313" key="8">
    <source>
        <dbReference type="Proteomes" id="UP000324897"/>
    </source>
</evidence>
<keyword evidence="2" id="KW-0472">Membrane</keyword>
<dbReference type="Gramene" id="TVU02372">
    <property type="protein sequence ID" value="TVU02372"/>
    <property type="gene ID" value="EJB05_52157"/>
</dbReference>
<feature type="compositionally biased region" description="Acidic residues" evidence="4">
    <location>
        <begin position="40"/>
        <end position="60"/>
    </location>
</feature>
<dbReference type="InterPro" id="IPR010827">
    <property type="entry name" value="BamA/TamA_POTRA"/>
</dbReference>
<evidence type="ECO:0000256" key="1">
    <source>
        <dbReference type="ARBA" id="ARBA00022805"/>
    </source>
</evidence>
<evidence type="ECO:0008006" key="9">
    <source>
        <dbReference type="Google" id="ProtNLM"/>
    </source>
</evidence>
<comment type="subcellular location">
    <subcellularLocation>
        <location evidence="3">Plastid</location>
        <location evidence="3">Chloroplast outer membrane</location>
    </subcellularLocation>
</comment>
<dbReference type="Gene3D" id="3.10.20.310">
    <property type="entry name" value="membrane protein fhac"/>
    <property type="match status" value="1"/>
</dbReference>
<dbReference type="InterPro" id="IPR000184">
    <property type="entry name" value="Bac_surfAg_D15"/>
</dbReference>
<evidence type="ECO:0000313" key="7">
    <source>
        <dbReference type="EMBL" id="TVU02372.1"/>
    </source>
</evidence>